<sequence length="340" mass="36182">MRAALAGGVTASPASPARLPAARRPVGGFARRSSHPKSAASTSTASTEGELNAYDVLGVDVTASHRAVRDAFRQKAKDAHPDRGGTPEAFDALKRAQDVLTDDGKRAALDARLLDVPIGSLSLEELKWSRELARLAEEEEAGEVRGADAVLASARAYAAAEKALEAIAAKKKKDAARRDEEKKASALAEAETRRLRNATMASRNEGRGDDREATLLLTREMLDTAFEASREASDVAVFALDVTVEANCPRCGGWGEKEGHWTMKEDKLCPKCLGFGRVEAKKTAQVPVRRGAASGETVTVRGAGNAGFRRQLSVLGVMGQAGEPGDLVVEVRILEEGRVK</sequence>
<protein>
    <recommendedName>
        <fullName evidence="2">J domain-containing protein</fullName>
    </recommendedName>
</protein>
<dbReference type="GO" id="GO:0042026">
    <property type="term" value="P:protein refolding"/>
    <property type="evidence" value="ECO:0007669"/>
    <property type="project" value="TreeGrafter"/>
</dbReference>
<feature type="domain" description="J" evidence="2">
    <location>
        <begin position="52"/>
        <end position="113"/>
    </location>
</feature>
<dbReference type="EMBL" id="HBEN01008951">
    <property type="protein sequence ID" value="CAD8442539.1"/>
    <property type="molecule type" value="Transcribed_RNA"/>
</dbReference>
<dbReference type="PROSITE" id="PS50076">
    <property type="entry name" value="DNAJ_2"/>
    <property type="match status" value="1"/>
</dbReference>
<gene>
    <name evidence="3" type="ORF">MSP1401_LOCUS7440</name>
</gene>
<feature type="compositionally biased region" description="Basic and acidic residues" evidence="1">
    <location>
        <begin position="176"/>
        <end position="194"/>
    </location>
</feature>
<dbReference type="SMART" id="SM00271">
    <property type="entry name" value="DnaJ"/>
    <property type="match status" value="1"/>
</dbReference>
<evidence type="ECO:0000256" key="1">
    <source>
        <dbReference type="SAM" id="MobiDB-lite"/>
    </source>
</evidence>
<dbReference type="Gene3D" id="2.60.260.20">
    <property type="entry name" value="Urease metallochaperone UreE, N-terminal domain"/>
    <property type="match status" value="1"/>
</dbReference>
<dbReference type="Gene3D" id="1.10.287.110">
    <property type="entry name" value="DnaJ domain"/>
    <property type="match status" value="1"/>
</dbReference>
<dbReference type="GO" id="GO:0051082">
    <property type="term" value="F:unfolded protein binding"/>
    <property type="evidence" value="ECO:0007669"/>
    <property type="project" value="TreeGrafter"/>
</dbReference>
<dbReference type="PANTHER" id="PTHR43096">
    <property type="entry name" value="DNAJ HOMOLOG 1, MITOCHONDRIAL-RELATED"/>
    <property type="match status" value="1"/>
</dbReference>
<feature type="compositionally biased region" description="Low complexity" evidence="1">
    <location>
        <begin position="38"/>
        <end position="47"/>
    </location>
</feature>
<name>A0A7S0D3I5_MICPS</name>
<evidence type="ECO:0000313" key="3">
    <source>
        <dbReference type="EMBL" id="CAD8442539.1"/>
    </source>
</evidence>
<dbReference type="CDD" id="cd06257">
    <property type="entry name" value="DnaJ"/>
    <property type="match status" value="1"/>
</dbReference>
<evidence type="ECO:0000259" key="2">
    <source>
        <dbReference type="PROSITE" id="PS50076"/>
    </source>
</evidence>
<dbReference type="InterPro" id="IPR036869">
    <property type="entry name" value="J_dom_sf"/>
</dbReference>
<organism evidence="3">
    <name type="scientific">Micromonas pusilla</name>
    <name type="common">Picoplanktonic green alga</name>
    <name type="synonym">Chromulina pusilla</name>
    <dbReference type="NCBI Taxonomy" id="38833"/>
    <lineage>
        <taxon>Eukaryota</taxon>
        <taxon>Viridiplantae</taxon>
        <taxon>Chlorophyta</taxon>
        <taxon>Mamiellophyceae</taxon>
        <taxon>Mamiellales</taxon>
        <taxon>Mamiellaceae</taxon>
        <taxon>Micromonas</taxon>
    </lineage>
</organism>
<dbReference type="Pfam" id="PF00226">
    <property type="entry name" value="DnaJ"/>
    <property type="match status" value="1"/>
</dbReference>
<feature type="region of interest" description="Disordered" evidence="1">
    <location>
        <begin position="1"/>
        <end position="47"/>
    </location>
</feature>
<reference evidence="3" key="1">
    <citation type="submission" date="2021-01" db="EMBL/GenBank/DDBJ databases">
        <authorList>
            <person name="Corre E."/>
            <person name="Pelletier E."/>
            <person name="Niang G."/>
            <person name="Scheremetjew M."/>
            <person name="Finn R."/>
            <person name="Kale V."/>
            <person name="Holt S."/>
            <person name="Cochrane G."/>
            <person name="Meng A."/>
            <person name="Brown T."/>
            <person name="Cohen L."/>
        </authorList>
    </citation>
    <scope>NUCLEOTIDE SEQUENCE</scope>
    <source>
        <strain evidence="3">CCAC1681</strain>
    </source>
</reference>
<dbReference type="Gene3D" id="2.10.230.10">
    <property type="entry name" value="Heat shock protein DnaJ, cysteine-rich domain"/>
    <property type="match status" value="1"/>
</dbReference>
<feature type="region of interest" description="Disordered" evidence="1">
    <location>
        <begin position="171"/>
        <end position="208"/>
    </location>
</feature>
<dbReference type="AlphaFoldDB" id="A0A7S0D3I5"/>
<proteinExistence type="predicted"/>
<dbReference type="InterPro" id="IPR001623">
    <property type="entry name" value="DnaJ_domain"/>
</dbReference>
<dbReference type="GO" id="GO:0005737">
    <property type="term" value="C:cytoplasm"/>
    <property type="evidence" value="ECO:0007669"/>
    <property type="project" value="TreeGrafter"/>
</dbReference>
<dbReference type="SUPFAM" id="SSF46565">
    <property type="entry name" value="Chaperone J-domain"/>
    <property type="match status" value="1"/>
</dbReference>
<accession>A0A7S0D3I5</accession>
<dbReference type="PANTHER" id="PTHR43096:SF10">
    <property type="entry name" value="CHAPERONE PROTEIN DNAJ A6, CHLOROPLASTIC"/>
    <property type="match status" value="1"/>
</dbReference>
<feature type="compositionally biased region" description="Low complexity" evidence="1">
    <location>
        <begin position="11"/>
        <end position="25"/>
    </location>
</feature>